<feature type="region of interest" description="Disordered" evidence="1">
    <location>
        <begin position="1393"/>
        <end position="1429"/>
    </location>
</feature>
<accession>A0ABN9WCN9</accession>
<feature type="compositionally biased region" description="Basic and acidic residues" evidence="1">
    <location>
        <begin position="337"/>
        <end position="375"/>
    </location>
</feature>
<feature type="region of interest" description="Disordered" evidence="1">
    <location>
        <begin position="509"/>
        <end position="536"/>
    </location>
</feature>
<feature type="region of interest" description="Disordered" evidence="1">
    <location>
        <begin position="1223"/>
        <end position="1246"/>
    </location>
</feature>
<sequence>MAALALEELAAKIDQTLAAAAAAQAQGRASGDAGPKGGPARARRVPVRMKDGTQQDVELTADLCLGIGDDPDKLAKQLRSQGLEVQAVEVPRRLQPKEVVQWSESLNQSFTKAWIQKADAAYFIENACRCGEGLIRHDQPDFAYCELYCRYADRMLMLRSGEAPSEVDDTRRAGVAVRFYLGRCMALYQRTIQRDTMATRRDTVDSLRDVLLDLLEAMKYLNSFPSRVREDLYWAVYNACLLALRLARWLRLQGFGGLCVQPLLWLAECMNTCAPFTSAHVQPFRIRFLEELIYCLESAQKLDEAAALCDQAIEQLQSAMKAEENKLEPPPPPEAEPEVKPPDPKDAKKAAAAKKEAGKKAQEAPPVEEKPSPLPKEALEVFETGKRRFKMLKIKYDLWLGKVAEAGQAAALAEDLGGSTSRAVPCLLEALGIQHGLPERFGVQDGSPKEAVLEAEEAEGVTRLGFSQIWERQADIIGAIVAAVKPHMESLEAAAKALEDHTKARLAYEEEAERRASDEFDGDAPEPTPPSAPDEEKLQSLGFSAEARRHAIEDALPLAAHVALAKECLRHELLDTCSEKVRGSFQLVERSLALRLRYRHFLWPPLVDLDVIVVPERDRSKVKLPEKYDFLSEDLNATSPINAEIYARPPPKTPYVKDNGPKPKHVFVIGKRFNAWDSWSPTFPHAAAKRICNLRVVFANQLPAPKGTPTFGMQHPKTLDIDGSLLKPWLEPYQAACAADGAGFDHAGEAEQTRELLLQQLVEQHLLRQEGLALPLDLHPQAVARGRKAPPMLVFDVYDEALEPGQTRRLPARLEGEALFVGLAHEASATARGACVLLGEGGELLARLGPGALLAVPGVSLTYADGCEVFEVRLSSLAECVRRVVFAAAPEEGGDMASPCEAFVALAGPEAAPQEAAPQEARPAAGGCAAPRCAPEVEATSGPPRRLQQLARMRLWLAPGGHAAHFVLSARSVAGSPFWALEASGAPLRLPSVGAAAGASPRGAAASAQELLPLSLPPPLGPAAPAQEEEPESVITTPVRLYEDLLQRVRASEQQSARLSRALAEARDWNGGVADRVEAKEYELEVWRRQASASVGAWDPAAIAGLLEKRGWPLPYEGDKHIADLHMKVAAIGGKEIVCPRKHELLAWTSDADGYRCDACRKRLPVGSVVYCCRPCSYDECAGCYFGRLQRLHGPPPQEQGALSTSLRLPAALGLGGGAAARAAPQDAVDNDSESSASNDSAPLPEDAEVVDVQLDLRRPTGVLFDGGLSVRAVKARSQGERLNIHTGYRAVAAGGQPVRSIDALQGKLEALKSRGEVGLLVRFVKPSGTSGEPGLDHASREEFVAMQARASEVRSIDQGALPPGDSGAELPEPVECTLDLSQPLGLMIGDDLSVQHVQERGPRGSSKASRTAGRSSACRESPCPPSSC</sequence>
<feature type="compositionally biased region" description="Basic and acidic residues" evidence="1">
    <location>
        <begin position="509"/>
        <end position="518"/>
    </location>
</feature>
<feature type="compositionally biased region" description="Low complexity" evidence="1">
    <location>
        <begin position="1223"/>
        <end position="1242"/>
    </location>
</feature>
<comment type="caution">
    <text evidence="2">The sequence shown here is derived from an EMBL/GenBank/DDBJ whole genome shotgun (WGS) entry which is preliminary data.</text>
</comment>
<reference evidence="2" key="1">
    <citation type="submission" date="2023-10" db="EMBL/GenBank/DDBJ databases">
        <authorList>
            <person name="Chen Y."/>
            <person name="Shah S."/>
            <person name="Dougan E. K."/>
            <person name="Thang M."/>
            <person name="Chan C."/>
        </authorList>
    </citation>
    <scope>NUCLEOTIDE SEQUENCE [LARGE SCALE GENOMIC DNA]</scope>
</reference>
<evidence type="ECO:0000256" key="1">
    <source>
        <dbReference type="SAM" id="MobiDB-lite"/>
    </source>
</evidence>
<proteinExistence type="predicted"/>
<gene>
    <name evidence="2" type="ORF">PCOR1329_LOCUS65003</name>
</gene>
<evidence type="ECO:0000313" key="3">
    <source>
        <dbReference type="Proteomes" id="UP001189429"/>
    </source>
</evidence>
<keyword evidence="3" id="KW-1185">Reference proteome</keyword>
<feature type="region of interest" description="Disordered" evidence="1">
    <location>
        <begin position="1013"/>
        <end position="1034"/>
    </location>
</feature>
<evidence type="ECO:0000313" key="2">
    <source>
        <dbReference type="EMBL" id="CAK0882523.1"/>
    </source>
</evidence>
<name>A0ABN9WCN9_9DINO</name>
<protein>
    <submittedName>
        <fullName evidence="2">Uncharacterized protein</fullName>
    </submittedName>
</protein>
<organism evidence="2 3">
    <name type="scientific">Prorocentrum cordatum</name>
    <dbReference type="NCBI Taxonomy" id="2364126"/>
    <lineage>
        <taxon>Eukaryota</taxon>
        <taxon>Sar</taxon>
        <taxon>Alveolata</taxon>
        <taxon>Dinophyceae</taxon>
        <taxon>Prorocentrales</taxon>
        <taxon>Prorocentraceae</taxon>
        <taxon>Prorocentrum</taxon>
    </lineage>
</organism>
<dbReference type="EMBL" id="CAUYUJ010018302">
    <property type="protein sequence ID" value="CAK0882523.1"/>
    <property type="molecule type" value="Genomic_DNA"/>
</dbReference>
<feature type="region of interest" description="Disordered" evidence="1">
    <location>
        <begin position="322"/>
        <end position="375"/>
    </location>
</feature>
<dbReference type="Proteomes" id="UP001189429">
    <property type="component" value="Unassembled WGS sequence"/>
</dbReference>